<evidence type="ECO:0000313" key="10">
    <source>
        <dbReference type="EMBL" id="CAG7819786.1"/>
    </source>
</evidence>
<feature type="non-terminal residue" evidence="10">
    <location>
        <position position="1"/>
    </location>
</feature>
<dbReference type="Proteomes" id="UP000708208">
    <property type="component" value="Unassembled WGS sequence"/>
</dbReference>
<evidence type="ECO:0000256" key="2">
    <source>
        <dbReference type="ARBA" id="ARBA00022516"/>
    </source>
</evidence>
<reference evidence="10" key="1">
    <citation type="submission" date="2021-06" db="EMBL/GenBank/DDBJ databases">
        <authorList>
            <person name="Hodson N. C."/>
            <person name="Mongue J. A."/>
            <person name="Jaron S. K."/>
        </authorList>
    </citation>
    <scope>NUCLEOTIDE SEQUENCE</scope>
</reference>
<dbReference type="PANTHER" id="PTHR43775:SF7">
    <property type="entry name" value="FATTY ACID SYNTHASE"/>
    <property type="match status" value="1"/>
</dbReference>
<protein>
    <recommendedName>
        <fullName evidence="9">Malonyl-CoA:ACP transacylase (MAT) domain-containing protein</fullName>
    </recommendedName>
</protein>
<keyword evidence="5" id="KW-0560">Oxidoreductase</keyword>
<keyword evidence="1" id="KW-0596">Phosphopantetheine</keyword>
<dbReference type="SMART" id="SM00827">
    <property type="entry name" value="PKS_AT"/>
    <property type="match status" value="1"/>
</dbReference>
<dbReference type="EMBL" id="CAJVCH010459910">
    <property type="protein sequence ID" value="CAG7819786.1"/>
    <property type="molecule type" value="Genomic_DNA"/>
</dbReference>
<comment type="caution">
    <text evidence="10">The sequence shown here is derived from an EMBL/GenBank/DDBJ whole genome shotgun (WGS) entry which is preliminary data.</text>
</comment>
<keyword evidence="4" id="KW-0521">NADP</keyword>
<evidence type="ECO:0000256" key="1">
    <source>
        <dbReference type="ARBA" id="ARBA00022450"/>
    </source>
</evidence>
<evidence type="ECO:0000256" key="3">
    <source>
        <dbReference type="ARBA" id="ARBA00022832"/>
    </source>
</evidence>
<dbReference type="InterPro" id="IPR014043">
    <property type="entry name" value="Acyl_transferase_dom"/>
</dbReference>
<dbReference type="Pfam" id="PF00698">
    <property type="entry name" value="Acyl_transf_1"/>
    <property type="match status" value="1"/>
</dbReference>
<accession>A0A8J2KTX0</accession>
<keyword evidence="6" id="KW-0443">Lipid metabolism</keyword>
<dbReference type="GO" id="GO:0004312">
    <property type="term" value="F:fatty acid synthase activity"/>
    <property type="evidence" value="ECO:0007669"/>
    <property type="project" value="TreeGrafter"/>
</dbReference>
<dbReference type="PANTHER" id="PTHR43775">
    <property type="entry name" value="FATTY ACID SYNTHASE"/>
    <property type="match status" value="1"/>
</dbReference>
<keyword evidence="11" id="KW-1185">Reference proteome</keyword>
<evidence type="ECO:0000313" key="11">
    <source>
        <dbReference type="Proteomes" id="UP000708208"/>
    </source>
</evidence>
<evidence type="ECO:0000256" key="8">
    <source>
        <dbReference type="ARBA" id="ARBA00023268"/>
    </source>
</evidence>
<evidence type="ECO:0000256" key="7">
    <source>
        <dbReference type="ARBA" id="ARBA00023160"/>
    </source>
</evidence>
<sequence>RIKVVDQNTPWIGGIVGVSSFGFGGSNSHVILDVSISENKTVSSAIPWLIPFSATTANAVECALSTVRDKERIGLLQLIQNTNIPGHRFRGYCIPEVCEMKIEELNSTNVAMETWFVFSGLGSQWDGMGRDLLVFKAFRDVFVKAADTVKLFGIDLLRYIVDSATFNASNILYHAVCTCSIEIALVVLLSSIDITPQQIFGHSVGEFACAYADGCCNIEESVLTTWAIFKGCLDSNLPPGAMASVGLRWDDKKMPWKDNTPACYNAIDNMMVGGSAASIKELVKYLKGAGIFAREINSQGFAFHSDL</sequence>
<dbReference type="Pfam" id="PF16197">
    <property type="entry name" value="KAsynt_C_assoc"/>
    <property type="match status" value="1"/>
</dbReference>
<proteinExistence type="predicted"/>
<feature type="non-terminal residue" evidence="10">
    <location>
        <position position="307"/>
    </location>
</feature>
<keyword evidence="3" id="KW-0276">Fatty acid metabolism</keyword>
<evidence type="ECO:0000256" key="5">
    <source>
        <dbReference type="ARBA" id="ARBA00023002"/>
    </source>
</evidence>
<keyword evidence="7" id="KW-0275">Fatty acid biosynthesis</keyword>
<dbReference type="InterPro" id="IPR050091">
    <property type="entry name" value="PKS_NRPS_Biosynth_Enz"/>
</dbReference>
<name>A0A8J2KTX0_9HEXA</name>
<dbReference type="InterPro" id="IPR032821">
    <property type="entry name" value="PKS_assoc"/>
</dbReference>
<dbReference type="OrthoDB" id="329835at2759"/>
<dbReference type="AlphaFoldDB" id="A0A8J2KTX0"/>
<gene>
    <name evidence="10" type="ORF">AFUS01_LOCUS30216</name>
</gene>
<evidence type="ECO:0000256" key="4">
    <source>
        <dbReference type="ARBA" id="ARBA00022857"/>
    </source>
</evidence>
<dbReference type="GO" id="GO:0016491">
    <property type="term" value="F:oxidoreductase activity"/>
    <property type="evidence" value="ECO:0007669"/>
    <property type="project" value="UniProtKB-KW"/>
</dbReference>
<keyword evidence="2" id="KW-0444">Lipid biosynthesis</keyword>
<dbReference type="GO" id="GO:0006633">
    <property type="term" value="P:fatty acid biosynthetic process"/>
    <property type="evidence" value="ECO:0007669"/>
    <property type="project" value="UniProtKB-KW"/>
</dbReference>
<keyword evidence="8" id="KW-0511">Multifunctional enzyme</keyword>
<evidence type="ECO:0000259" key="9">
    <source>
        <dbReference type="SMART" id="SM00827"/>
    </source>
</evidence>
<evidence type="ECO:0000256" key="6">
    <source>
        <dbReference type="ARBA" id="ARBA00023098"/>
    </source>
</evidence>
<feature type="domain" description="Malonyl-CoA:ACP transacylase (MAT)" evidence="9">
    <location>
        <begin position="117"/>
        <end position="306"/>
    </location>
</feature>
<organism evidence="10 11">
    <name type="scientific">Allacma fusca</name>
    <dbReference type="NCBI Taxonomy" id="39272"/>
    <lineage>
        <taxon>Eukaryota</taxon>
        <taxon>Metazoa</taxon>
        <taxon>Ecdysozoa</taxon>
        <taxon>Arthropoda</taxon>
        <taxon>Hexapoda</taxon>
        <taxon>Collembola</taxon>
        <taxon>Symphypleona</taxon>
        <taxon>Sminthuridae</taxon>
        <taxon>Allacma</taxon>
    </lineage>
</organism>